<evidence type="ECO:0000313" key="2">
    <source>
        <dbReference type="EMBL" id="RKP28535.1"/>
    </source>
</evidence>
<evidence type="ECO:0000313" key="3">
    <source>
        <dbReference type="Proteomes" id="UP000268321"/>
    </source>
</evidence>
<evidence type="ECO:0000256" key="1">
    <source>
        <dbReference type="SAM" id="MobiDB-lite"/>
    </source>
</evidence>
<accession>A0A4P9Z7C4</accession>
<feature type="region of interest" description="Disordered" evidence="1">
    <location>
        <begin position="15"/>
        <end position="39"/>
    </location>
</feature>
<reference evidence="3" key="1">
    <citation type="journal article" date="2018" name="Nat. Microbiol.">
        <title>Leveraging single-cell genomics to expand the fungal tree of life.</title>
        <authorList>
            <person name="Ahrendt S.R."/>
            <person name="Quandt C.A."/>
            <person name="Ciobanu D."/>
            <person name="Clum A."/>
            <person name="Salamov A."/>
            <person name="Andreopoulos B."/>
            <person name="Cheng J.F."/>
            <person name="Woyke T."/>
            <person name="Pelin A."/>
            <person name="Henrissat B."/>
            <person name="Reynolds N.K."/>
            <person name="Benny G.L."/>
            <person name="Smith M.E."/>
            <person name="James T.Y."/>
            <person name="Grigoriev I.V."/>
        </authorList>
    </citation>
    <scope>NUCLEOTIDE SEQUENCE [LARGE SCALE GENOMIC DNA]</scope>
    <source>
        <strain evidence="3">Baker2002</strain>
    </source>
</reference>
<feature type="compositionally biased region" description="Basic and acidic residues" evidence="1">
    <location>
        <begin position="20"/>
        <end position="29"/>
    </location>
</feature>
<keyword evidence="3" id="KW-1185">Reference proteome</keyword>
<gene>
    <name evidence="2" type="ORF">METBISCDRAFT_29079</name>
</gene>
<dbReference type="Proteomes" id="UP000268321">
    <property type="component" value="Unassembled WGS sequence"/>
</dbReference>
<proteinExistence type="predicted"/>
<protein>
    <submittedName>
        <fullName evidence="2">Uncharacterized protein</fullName>
    </submittedName>
</protein>
<organism evidence="2 3">
    <name type="scientific">Metschnikowia bicuspidata</name>
    <dbReference type="NCBI Taxonomy" id="27322"/>
    <lineage>
        <taxon>Eukaryota</taxon>
        <taxon>Fungi</taxon>
        <taxon>Dikarya</taxon>
        <taxon>Ascomycota</taxon>
        <taxon>Saccharomycotina</taxon>
        <taxon>Pichiomycetes</taxon>
        <taxon>Metschnikowiaceae</taxon>
        <taxon>Metschnikowia</taxon>
    </lineage>
</organism>
<dbReference type="EMBL" id="ML004880">
    <property type="protein sequence ID" value="RKP28535.1"/>
    <property type="molecule type" value="Genomic_DNA"/>
</dbReference>
<name>A0A4P9Z7C4_9ASCO</name>
<dbReference type="AlphaFoldDB" id="A0A4P9Z7C4"/>
<sequence length="122" mass="13101">MFSSHSDHRLLPLLSPSRSIRVETSRERSACGSGNRRNSDTADALAQALGLVPDSILHYASRSPLSPAAASADYDDLSAGLSSMLLSNPVYSNQRPATAPTAAPDANYTRGHLLYKQHLPRL</sequence>